<name>A0A4Q7YTE8_9BACT</name>
<keyword evidence="2" id="KW-1185">Reference proteome</keyword>
<comment type="caution">
    <text evidence="1">The sequence shown here is derived from an EMBL/GenBank/DDBJ whole genome shotgun (WGS) entry which is preliminary data.</text>
</comment>
<dbReference type="Proteomes" id="UP000292958">
    <property type="component" value="Unassembled WGS sequence"/>
</dbReference>
<gene>
    <name evidence="1" type="ORF">BDD14_1779</name>
</gene>
<dbReference type="AlphaFoldDB" id="A0A4Q7YTE8"/>
<protein>
    <submittedName>
        <fullName evidence="1">Uncharacterized protein</fullName>
    </submittedName>
</protein>
<dbReference type="EMBL" id="SHKW01000001">
    <property type="protein sequence ID" value="RZU40331.1"/>
    <property type="molecule type" value="Genomic_DNA"/>
</dbReference>
<sequence length="67" mass="7365">MKVTIWIPSVEGNVHSHYTVAFADGTGLILPRVGDFVQFGDMRSRALVTSRALTYLKDGSVDVILNE</sequence>
<organism evidence="1 2">
    <name type="scientific">Edaphobacter modestus</name>
    <dbReference type="NCBI Taxonomy" id="388466"/>
    <lineage>
        <taxon>Bacteria</taxon>
        <taxon>Pseudomonadati</taxon>
        <taxon>Acidobacteriota</taxon>
        <taxon>Terriglobia</taxon>
        <taxon>Terriglobales</taxon>
        <taxon>Acidobacteriaceae</taxon>
        <taxon>Edaphobacter</taxon>
    </lineage>
</organism>
<evidence type="ECO:0000313" key="2">
    <source>
        <dbReference type="Proteomes" id="UP000292958"/>
    </source>
</evidence>
<evidence type="ECO:0000313" key="1">
    <source>
        <dbReference type="EMBL" id="RZU40331.1"/>
    </source>
</evidence>
<accession>A0A4Q7YTE8</accession>
<reference evidence="1 2" key="1">
    <citation type="submission" date="2019-02" db="EMBL/GenBank/DDBJ databases">
        <title>Genomic Encyclopedia of Archaeal and Bacterial Type Strains, Phase II (KMG-II): from individual species to whole genera.</title>
        <authorList>
            <person name="Goeker M."/>
        </authorList>
    </citation>
    <scope>NUCLEOTIDE SEQUENCE [LARGE SCALE GENOMIC DNA]</scope>
    <source>
        <strain evidence="1 2">DSM 18101</strain>
    </source>
</reference>
<proteinExistence type="predicted"/>